<dbReference type="AlphaFoldDB" id="A0AAE1CQP7"/>
<protein>
    <submittedName>
        <fullName evidence="1">Uncharacterized protein</fullName>
    </submittedName>
</protein>
<proteinExistence type="predicted"/>
<dbReference type="Proteomes" id="UP001283361">
    <property type="component" value="Unassembled WGS sequence"/>
</dbReference>
<name>A0AAE1CQP7_9GAST</name>
<organism evidence="1 2">
    <name type="scientific">Elysia crispata</name>
    <name type="common">lettuce slug</name>
    <dbReference type="NCBI Taxonomy" id="231223"/>
    <lineage>
        <taxon>Eukaryota</taxon>
        <taxon>Metazoa</taxon>
        <taxon>Spiralia</taxon>
        <taxon>Lophotrochozoa</taxon>
        <taxon>Mollusca</taxon>
        <taxon>Gastropoda</taxon>
        <taxon>Heterobranchia</taxon>
        <taxon>Euthyneura</taxon>
        <taxon>Panpulmonata</taxon>
        <taxon>Sacoglossa</taxon>
        <taxon>Placobranchoidea</taxon>
        <taxon>Plakobranchidae</taxon>
        <taxon>Elysia</taxon>
    </lineage>
</organism>
<reference evidence="1" key="1">
    <citation type="journal article" date="2023" name="G3 (Bethesda)">
        <title>A reference genome for the long-term kleptoplast-retaining sea slug Elysia crispata morphotype clarki.</title>
        <authorList>
            <person name="Eastman K.E."/>
            <person name="Pendleton A.L."/>
            <person name="Shaikh M.A."/>
            <person name="Suttiyut T."/>
            <person name="Ogas R."/>
            <person name="Tomko P."/>
            <person name="Gavelis G."/>
            <person name="Widhalm J.R."/>
            <person name="Wisecaver J.H."/>
        </authorList>
    </citation>
    <scope>NUCLEOTIDE SEQUENCE</scope>
    <source>
        <strain evidence="1">ECLA1</strain>
    </source>
</reference>
<feature type="non-terminal residue" evidence="1">
    <location>
        <position position="1"/>
    </location>
</feature>
<accession>A0AAE1CQP7</accession>
<keyword evidence="2" id="KW-1185">Reference proteome</keyword>
<gene>
    <name evidence="1" type="ORF">RRG08_011625</name>
</gene>
<evidence type="ECO:0000313" key="1">
    <source>
        <dbReference type="EMBL" id="KAK3729258.1"/>
    </source>
</evidence>
<sequence>LSLECATWHHKLKTLRRLSTLRLQRPHVQDLIVGV</sequence>
<comment type="caution">
    <text evidence="1">The sequence shown here is derived from an EMBL/GenBank/DDBJ whole genome shotgun (WGS) entry which is preliminary data.</text>
</comment>
<evidence type="ECO:0000313" key="2">
    <source>
        <dbReference type="Proteomes" id="UP001283361"/>
    </source>
</evidence>
<dbReference type="EMBL" id="JAWDGP010007150">
    <property type="protein sequence ID" value="KAK3729258.1"/>
    <property type="molecule type" value="Genomic_DNA"/>
</dbReference>